<evidence type="ECO:0000313" key="4">
    <source>
        <dbReference type="EMBL" id="NBC36990.1"/>
    </source>
</evidence>
<organism evidence="4 5">
    <name type="scientific">Novosphingobium ovatum</name>
    <dbReference type="NCBI Taxonomy" id="1908523"/>
    <lineage>
        <taxon>Bacteria</taxon>
        <taxon>Pseudomonadati</taxon>
        <taxon>Pseudomonadota</taxon>
        <taxon>Alphaproteobacteria</taxon>
        <taxon>Sphingomonadales</taxon>
        <taxon>Sphingomonadaceae</taxon>
        <taxon>Novosphingobium</taxon>
    </lineage>
</organism>
<dbReference type="EMBL" id="JAAAPO010000004">
    <property type="protein sequence ID" value="NBC36990.1"/>
    <property type="molecule type" value="Genomic_DNA"/>
</dbReference>
<dbReference type="PROSITE" id="PS00530">
    <property type="entry name" value="RNASE_T2_1"/>
    <property type="match status" value="1"/>
</dbReference>
<dbReference type="SUPFAM" id="SSF55895">
    <property type="entry name" value="Ribonuclease Rh-like"/>
    <property type="match status" value="1"/>
</dbReference>
<dbReference type="InterPro" id="IPR018188">
    <property type="entry name" value="RNase_T2_His_AS_1"/>
</dbReference>
<feature type="chain" id="PRO_5045578310" evidence="3">
    <location>
        <begin position="23"/>
        <end position="247"/>
    </location>
</feature>
<proteinExistence type="inferred from homology"/>
<dbReference type="InterPro" id="IPR001568">
    <property type="entry name" value="RNase_T2-like"/>
</dbReference>
<dbReference type="Proteomes" id="UP000753724">
    <property type="component" value="Unassembled WGS sequence"/>
</dbReference>
<dbReference type="PANTHER" id="PTHR11240">
    <property type="entry name" value="RIBONUCLEASE T2"/>
    <property type="match status" value="1"/>
</dbReference>
<comment type="caution">
    <text evidence="4">The sequence shown here is derived from an EMBL/GenBank/DDBJ whole genome shotgun (WGS) entry which is preliminary data.</text>
</comment>
<reference evidence="5" key="1">
    <citation type="submission" date="2020-01" db="EMBL/GenBank/DDBJ databases">
        <title>Sphingomonas sp. strain CSW-10.</title>
        <authorList>
            <person name="Chen W.-M."/>
        </authorList>
    </citation>
    <scope>NUCLEOTIDE SEQUENCE [LARGE SCALE GENOMIC DNA]</scope>
    <source>
        <strain evidence="5">FSY-8</strain>
    </source>
</reference>
<dbReference type="Pfam" id="PF00445">
    <property type="entry name" value="Ribonuclease_T2"/>
    <property type="match status" value="1"/>
</dbReference>
<accession>A0ABW9XEN4</accession>
<evidence type="ECO:0000256" key="1">
    <source>
        <dbReference type="ARBA" id="ARBA00007469"/>
    </source>
</evidence>
<feature type="signal peptide" evidence="3">
    <location>
        <begin position="1"/>
        <end position="22"/>
    </location>
</feature>
<dbReference type="InterPro" id="IPR036430">
    <property type="entry name" value="RNase_T2-like_sf"/>
</dbReference>
<dbReference type="RefSeq" id="WP_161718661.1">
    <property type="nucleotide sequence ID" value="NZ_JAAAPO010000004.1"/>
</dbReference>
<name>A0ABW9XEN4_9SPHN</name>
<sequence length="247" mass="26509">MTRLPLMIAAALALIAPVTAMAQGNSCNVAGAAVRQWSIRPDASTITPQQQPITSYTFALTWSPQFCADNAKQVDTAFQCGGGNRFGFVVHGLWPEGPRWCSSQSPAIADMQGAMCTTPSSWTLTHEWLKHGSCAFARPADYYAKERALFAGLRMPNMAALAARGGLTAGALRNALVAGNPALRATQYDSPRGKRFGIGIKTAGDRMSLREVTFCLDPQYRFIACRGAAQGAWDDDAIRIQPVPAGR</sequence>
<keyword evidence="5" id="KW-1185">Reference proteome</keyword>
<protein>
    <submittedName>
        <fullName evidence="4">Uncharacterized protein</fullName>
    </submittedName>
</protein>
<dbReference type="PANTHER" id="PTHR11240:SF22">
    <property type="entry name" value="RIBONUCLEASE T2"/>
    <property type="match status" value="1"/>
</dbReference>
<keyword evidence="3" id="KW-0732">Signal</keyword>
<dbReference type="Gene3D" id="3.90.730.10">
    <property type="entry name" value="Ribonuclease T2-like"/>
    <property type="match status" value="1"/>
</dbReference>
<evidence type="ECO:0000256" key="3">
    <source>
        <dbReference type="SAM" id="SignalP"/>
    </source>
</evidence>
<comment type="similarity">
    <text evidence="1 2">Belongs to the RNase T2 family.</text>
</comment>
<evidence type="ECO:0000256" key="2">
    <source>
        <dbReference type="RuleBase" id="RU004328"/>
    </source>
</evidence>
<gene>
    <name evidence="4" type="ORF">GTZ99_10525</name>
</gene>
<evidence type="ECO:0000313" key="5">
    <source>
        <dbReference type="Proteomes" id="UP000753724"/>
    </source>
</evidence>